<evidence type="ECO:0000313" key="8">
    <source>
        <dbReference type="EMBL" id="KAH3892474.1"/>
    </source>
</evidence>
<organism evidence="8 9">
    <name type="scientific">Dreissena polymorpha</name>
    <name type="common">Zebra mussel</name>
    <name type="synonym">Mytilus polymorpha</name>
    <dbReference type="NCBI Taxonomy" id="45954"/>
    <lineage>
        <taxon>Eukaryota</taxon>
        <taxon>Metazoa</taxon>
        <taxon>Spiralia</taxon>
        <taxon>Lophotrochozoa</taxon>
        <taxon>Mollusca</taxon>
        <taxon>Bivalvia</taxon>
        <taxon>Autobranchia</taxon>
        <taxon>Heteroconchia</taxon>
        <taxon>Euheterodonta</taxon>
        <taxon>Imparidentia</taxon>
        <taxon>Neoheterodontei</taxon>
        <taxon>Myida</taxon>
        <taxon>Dreissenoidea</taxon>
        <taxon>Dreissenidae</taxon>
        <taxon>Dreissena</taxon>
    </lineage>
</organism>
<dbReference type="PANTHER" id="PTHR10844:SF19">
    <property type="entry name" value="CAVEOLIN-2"/>
    <property type="match status" value="1"/>
</dbReference>
<evidence type="ECO:0000256" key="5">
    <source>
        <dbReference type="ARBA" id="ARBA00023136"/>
    </source>
</evidence>
<evidence type="ECO:0000256" key="6">
    <source>
        <dbReference type="RuleBase" id="RU000680"/>
    </source>
</evidence>
<sequence>MASVTPKGALSFKTTSVDDPHFYAQSKTSTKHQAPSKPYRAANEDRDPEHVNDVVKIRFEDIFAEPEGTYSFGTIWGASFKLFTDSKVWCYKFLSALCGVPCGIFWGCHFACLSFCQIWWCEPSLRSISILMRPCARLCGIFLKSFVEPLHYAVGKVFSSIRLTMTKE</sequence>
<keyword evidence="3 6" id="KW-1003">Cell membrane</keyword>
<comment type="function">
    <text evidence="6">May act as a scaffolding protein within caveolar membranes. Interacts directly with G-protein alpha subunits and can functionally regulate their activity.</text>
</comment>
<comment type="subcellular location">
    <subcellularLocation>
        <location evidence="1 6">Cell membrane</location>
        <topology evidence="1 6">Peripheral membrane protein</topology>
    </subcellularLocation>
    <subcellularLocation>
        <location evidence="6">Golgi apparatus membrane</location>
        <topology evidence="6">Peripheral membrane protein</topology>
    </subcellularLocation>
    <subcellularLocation>
        <location evidence="6">Membrane</location>
        <location evidence="6">Caveola</location>
        <topology evidence="6">Peripheral membrane protein</topology>
    </subcellularLocation>
</comment>
<reference evidence="8" key="2">
    <citation type="submission" date="2020-11" db="EMBL/GenBank/DDBJ databases">
        <authorList>
            <person name="McCartney M.A."/>
            <person name="Auch B."/>
            <person name="Kono T."/>
            <person name="Mallez S."/>
            <person name="Becker A."/>
            <person name="Gohl D.M."/>
            <person name="Silverstein K.A.T."/>
            <person name="Koren S."/>
            <person name="Bechman K.B."/>
            <person name="Herman A."/>
            <person name="Abrahante J.E."/>
            <person name="Garbe J."/>
        </authorList>
    </citation>
    <scope>NUCLEOTIDE SEQUENCE</scope>
    <source>
        <strain evidence="8">Duluth1</strain>
        <tissue evidence="8">Whole animal</tissue>
    </source>
</reference>
<evidence type="ECO:0000256" key="4">
    <source>
        <dbReference type="ARBA" id="ARBA00023034"/>
    </source>
</evidence>
<dbReference type="PANTHER" id="PTHR10844">
    <property type="entry name" value="CAVEOLIN"/>
    <property type="match status" value="1"/>
</dbReference>
<reference evidence="8" key="1">
    <citation type="journal article" date="2019" name="bioRxiv">
        <title>The Genome of the Zebra Mussel, Dreissena polymorpha: A Resource for Invasive Species Research.</title>
        <authorList>
            <person name="McCartney M.A."/>
            <person name="Auch B."/>
            <person name="Kono T."/>
            <person name="Mallez S."/>
            <person name="Zhang Y."/>
            <person name="Obille A."/>
            <person name="Becker A."/>
            <person name="Abrahante J.E."/>
            <person name="Garbe J."/>
            <person name="Badalamenti J.P."/>
            <person name="Herman A."/>
            <person name="Mangelson H."/>
            <person name="Liachko I."/>
            <person name="Sullivan S."/>
            <person name="Sone E.D."/>
            <person name="Koren S."/>
            <person name="Silverstein K.A.T."/>
            <person name="Beckman K.B."/>
            <person name="Gohl D.M."/>
        </authorList>
    </citation>
    <scope>NUCLEOTIDE SEQUENCE</scope>
    <source>
        <strain evidence="8">Duluth1</strain>
        <tissue evidence="8">Whole animal</tissue>
    </source>
</reference>
<protein>
    <recommendedName>
        <fullName evidence="6">Caveolin</fullName>
    </recommendedName>
</protein>
<dbReference type="OrthoDB" id="5917823at2759"/>
<evidence type="ECO:0000256" key="2">
    <source>
        <dbReference type="ARBA" id="ARBA00010988"/>
    </source>
</evidence>
<evidence type="ECO:0000256" key="1">
    <source>
        <dbReference type="ARBA" id="ARBA00004202"/>
    </source>
</evidence>
<evidence type="ECO:0000256" key="3">
    <source>
        <dbReference type="ARBA" id="ARBA00022475"/>
    </source>
</evidence>
<name>A0A9D4NF35_DREPO</name>
<dbReference type="GO" id="GO:0060090">
    <property type="term" value="F:molecular adaptor activity"/>
    <property type="evidence" value="ECO:0007669"/>
    <property type="project" value="TreeGrafter"/>
</dbReference>
<evidence type="ECO:0000313" key="9">
    <source>
        <dbReference type="Proteomes" id="UP000828390"/>
    </source>
</evidence>
<dbReference type="Proteomes" id="UP000828390">
    <property type="component" value="Unassembled WGS sequence"/>
</dbReference>
<feature type="region of interest" description="Disordered" evidence="7">
    <location>
        <begin position="24"/>
        <end position="47"/>
    </location>
</feature>
<dbReference type="GO" id="GO:0000139">
    <property type="term" value="C:Golgi membrane"/>
    <property type="evidence" value="ECO:0007669"/>
    <property type="project" value="UniProtKB-SubCell"/>
</dbReference>
<comment type="caution">
    <text evidence="8">The sequence shown here is derived from an EMBL/GenBank/DDBJ whole genome shotgun (WGS) entry which is preliminary data.</text>
</comment>
<dbReference type="InterPro" id="IPR001612">
    <property type="entry name" value="Caveolin"/>
</dbReference>
<evidence type="ECO:0000256" key="7">
    <source>
        <dbReference type="SAM" id="MobiDB-lite"/>
    </source>
</evidence>
<accession>A0A9D4NF35</accession>
<proteinExistence type="inferred from homology"/>
<dbReference type="GO" id="GO:0005901">
    <property type="term" value="C:caveola"/>
    <property type="evidence" value="ECO:0007669"/>
    <property type="project" value="UniProtKB-SubCell"/>
</dbReference>
<dbReference type="AlphaFoldDB" id="A0A9D4NF35"/>
<dbReference type="GO" id="GO:0070836">
    <property type="term" value="P:caveola assembly"/>
    <property type="evidence" value="ECO:0007669"/>
    <property type="project" value="InterPro"/>
</dbReference>
<keyword evidence="9" id="KW-1185">Reference proteome</keyword>
<keyword evidence="4 6" id="KW-0333">Golgi apparatus</keyword>
<dbReference type="Pfam" id="PF01146">
    <property type="entry name" value="Caveolin"/>
    <property type="match status" value="1"/>
</dbReference>
<dbReference type="EMBL" id="JAIWYP010000001">
    <property type="protein sequence ID" value="KAH3892474.1"/>
    <property type="molecule type" value="Genomic_DNA"/>
</dbReference>
<keyword evidence="5 6" id="KW-0472">Membrane</keyword>
<gene>
    <name evidence="8" type="ORF">DPMN_016592</name>
</gene>
<comment type="similarity">
    <text evidence="2 6">Belongs to the caveolin family.</text>
</comment>